<keyword evidence="2" id="KW-0645">Protease</keyword>
<keyword evidence="11" id="KW-0472">Membrane</keyword>
<sequence>MMNKIKLNRLRNMIIDRARELLRCTICLSPANETNRCNSPSLRCFFCKEAHHQVFCQAAGQSNHFMRATAADNTVAVFMCAIVEVCESNNPRHTVRATMSWDTMSSKTFATEAVCGAAGTGRGEPEATSNGRYQVALPWVKPIQELPKKQGLAAGRLRSLLKSLRKSPDRLQIYEQIIKTAQRLAGVIETVSDPLVVRGPLNYLPHQVVFKERKNTTKLMIVYDASSKCQEQLKTLNNCLHKGPLLLNDLCGVLLRFSIPPIAIVADLEKAYLQIGLLIYSRRQTSKKEYLFSNRIITSAFPPTYLAQPDWKDPDKFSHDSLQACFAFDRKTSFGCSGACSSAPWPSCRCQSAFGQCGSSKEAAEFISREDYAKARLYELDHHWFGFVKSFHSIIQNSIILLCYVSARLWQQTGQWSRGIISDGEIVHTIVYYMVWKLFFALTDLPFSYYSTFVIEERHGFNRETVPFFFKDQVKGFAVGVVTELPFLLAKIAIVQNGGPYMVLFLWLISCVVDFFLMTIYPIFIAPLFDNCRTEVPAEENFVVQGSKRSSHSNAYMYGFWNSKRIVLYDTLLSQEWNEKLKPIFEPDQYESSGSESGSEAGSEISENQDKGLSDDEVMAVLHHELGHWKLGHTLLDHLISEIESLMSFAIFALLYQYKPLYSAFGFEGQPIYIGMILIFDYVLAPYDEVSSIAMSFFSRWMESSADNFAAEMGCAKPLCSSLIKLDKDNLSLPVDDRLYAMINFSHPALKDRVAALKKYK</sequence>
<feature type="compositionally biased region" description="Low complexity" evidence="10">
    <location>
        <begin position="591"/>
        <end position="606"/>
    </location>
</feature>
<proteinExistence type="predicted"/>
<keyword evidence="3 9" id="KW-0479">Metal-binding</keyword>
<keyword evidence="11" id="KW-1133">Transmembrane helix</keyword>
<dbReference type="CDD" id="cd07343">
    <property type="entry name" value="M48A_Zmpste24p_like"/>
    <property type="match status" value="1"/>
</dbReference>
<keyword evidence="6" id="KW-0482">Metalloprotease</keyword>
<dbReference type="GO" id="GO:0071586">
    <property type="term" value="P:CAAX-box protein processing"/>
    <property type="evidence" value="ECO:0007669"/>
    <property type="project" value="InterPro"/>
</dbReference>
<feature type="domain" description="Peptidase M48" evidence="12">
    <location>
        <begin position="534"/>
        <end position="760"/>
    </location>
</feature>
<evidence type="ECO:0000256" key="3">
    <source>
        <dbReference type="ARBA" id="ARBA00022723"/>
    </source>
</evidence>
<feature type="active site" description="Proton donor" evidence="8">
    <location>
        <position position="707"/>
    </location>
</feature>
<dbReference type="WBParaSite" id="jg11674">
    <property type="protein sequence ID" value="jg11674"/>
    <property type="gene ID" value="jg11674"/>
</dbReference>
<dbReference type="EC" id="3.4.24.84" evidence="1"/>
<dbReference type="InterPro" id="IPR032456">
    <property type="entry name" value="Peptidase_M48_N"/>
</dbReference>
<keyword evidence="5 9" id="KW-0862">Zinc</keyword>
<comment type="catalytic activity">
    <reaction evidence="7">
        <text>Hydrolyzes the peptide bond -P2-(S-farnesyl or geranylgeranyl)C-P1'-P2'-P3'-COOH where P1' and P2' are amino acids with aliphatic side chains and P3' is any C-terminal residue.</text>
        <dbReference type="EC" id="3.4.24.84"/>
    </reaction>
</comment>
<evidence type="ECO:0000256" key="4">
    <source>
        <dbReference type="ARBA" id="ARBA00022801"/>
    </source>
</evidence>
<keyword evidence="4" id="KW-0378">Hydrolase</keyword>
<evidence type="ECO:0000313" key="15">
    <source>
        <dbReference type="WBParaSite" id="jg11674"/>
    </source>
</evidence>
<feature type="active site" evidence="8">
    <location>
        <position position="625"/>
    </location>
</feature>
<reference evidence="15" key="1">
    <citation type="submission" date="2022-11" db="UniProtKB">
        <authorList>
            <consortium name="WormBaseParasite"/>
        </authorList>
    </citation>
    <scope>IDENTIFICATION</scope>
</reference>
<evidence type="ECO:0000256" key="9">
    <source>
        <dbReference type="PIRSR" id="PIRSR627057-2"/>
    </source>
</evidence>
<dbReference type="Gene3D" id="3.30.2010.10">
    <property type="entry name" value="Metalloproteases ('zincins'), catalytic domain"/>
    <property type="match status" value="1"/>
</dbReference>
<feature type="transmembrane region" description="Helical" evidence="11">
    <location>
        <begin position="476"/>
        <end position="495"/>
    </location>
</feature>
<dbReference type="InterPro" id="IPR001915">
    <property type="entry name" value="Peptidase_M48"/>
</dbReference>
<evidence type="ECO:0000256" key="2">
    <source>
        <dbReference type="ARBA" id="ARBA00022670"/>
    </source>
</evidence>
<keyword evidence="11" id="KW-0812">Transmembrane</keyword>
<dbReference type="GO" id="GO:0004222">
    <property type="term" value="F:metalloendopeptidase activity"/>
    <property type="evidence" value="ECO:0007669"/>
    <property type="project" value="InterPro"/>
</dbReference>
<evidence type="ECO:0000313" key="14">
    <source>
        <dbReference type="Proteomes" id="UP000887574"/>
    </source>
</evidence>
<evidence type="ECO:0000259" key="13">
    <source>
        <dbReference type="Pfam" id="PF16491"/>
    </source>
</evidence>
<evidence type="ECO:0000256" key="10">
    <source>
        <dbReference type="SAM" id="MobiDB-lite"/>
    </source>
</evidence>
<feature type="domain" description="CAAX prenyl protease 1 N-terminal" evidence="13">
    <location>
        <begin position="361"/>
        <end position="530"/>
    </location>
</feature>
<evidence type="ECO:0000256" key="5">
    <source>
        <dbReference type="ARBA" id="ARBA00022833"/>
    </source>
</evidence>
<evidence type="ECO:0000256" key="1">
    <source>
        <dbReference type="ARBA" id="ARBA00012336"/>
    </source>
</evidence>
<comment type="cofactor">
    <cofactor evidence="9">
        <name>Zn(2+)</name>
        <dbReference type="ChEBI" id="CHEBI:29105"/>
    </cofactor>
    <text evidence="9">Binds 1 zinc ion per subunit.</text>
</comment>
<evidence type="ECO:0000256" key="11">
    <source>
        <dbReference type="SAM" id="Phobius"/>
    </source>
</evidence>
<evidence type="ECO:0000256" key="7">
    <source>
        <dbReference type="ARBA" id="ARBA00044456"/>
    </source>
</evidence>
<feature type="binding site" evidence="9">
    <location>
        <position position="703"/>
    </location>
    <ligand>
        <name>Zn(2+)</name>
        <dbReference type="ChEBI" id="CHEBI:29105"/>
        <note>catalytic</note>
    </ligand>
</feature>
<dbReference type="GO" id="GO:0046872">
    <property type="term" value="F:metal ion binding"/>
    <property type="evidence" value="ECO:0007669"/>
    <property type="project" value="UniProtKB-KW"/>
</dbReference>
<dbReference type="Pfam" id="PF01435">
    <property type="entry name" value="Peptidase_M48"/>
    <property type="match status" value="1"/>
</dbReference>
<dbReference type="Proteomes" id="UP000887574">
    <property type="component" value="Unplaced"/>
</dbReference>
<evidence type="ECO:0000256" key="6">
    <source>
        <dbReference type="ARBA" id="ARBA00023049"/>
    </source>
</evidence>
<dbReference type="AlphaFoldDB" id="A0A915CQV8"/>
<feature type="region of interest" description="Disordered" evidence="10">
    <location>
        <begin position="588"/>
        <end position="610"/>
    </location>
</feature>
<name>A0A915CQV8_9BILA</name>
<protein>
    <recommendedName>
        <fullName evidence="1">Ste24 endopeptidase</fullName>
        <ecNumber evidence="1">3.4.24.84</ecNumber>
    </recommendedName>
</protein>
<organism evidence="14 15">
    <name type="scientific">Ditylenchus dipsaci</name>
    <dbReference type="NCBI Taxonomy" id="166011"/>
    <lineage>
        <taxon>Eukaryota</taxon>
        <taxon>Metazoa</taxon>
        <taxon>Ecdysozoa</taxon>
        <taxon>Nematoda</taxon>
        <taxon>Chromadorea</taxon>
        <taxon>Rhabditida</taxon>
        <taxon>Tylenchina</taxon>
        <taxon>Tylenchomorpha</taxon>
        <taxon>Sphaerularioidea</taxon>
        <taxon>Anguinidae</taxon>
        <taxon>Anguininae</taxon>
        <taxon>Ditylenchus</taxon>
    </lineage>
</organism>
<evidence type="ECO:0000256" key="8">
    <source>
        <dbReference type="PIRSR" id="PIRSR627057-1"/>
    </source>
</evidence>
<feature type="binding site" evidence="9">
    <location>
        <position position="624"/>
    </location>
    <ligand>
        <name>Zn(2+)</name>
        <dbReference type="ChEBI" id="CHEBI:29105"/>
        <note>catalytic</note>
    </ligand>
</feature>
<accession>A0A915CQV8</accession>
<evidence type="ECO:0000259" key="12">
    <source>
        <dbReference type="Pfam" id="PF01435"/>
    </source>
</evidence>
<feature type="transmembrane region" description="Helical" evidence="11">
    <location>
        <begin position="501"/>
        <end position="524"/>
    </location>
</feature>
<keyword evidence="14" id="KW-1185">Reference proteome</keyword>
<dbReference type="PANTHER" id="PTHR10120">
    <property type="entry name" value="CAAX PRENYL PROTEASE 1"/>
    <property type="match status" value="1"/>
</dbReference>
<dbReference type="Pfam" id="PF16491">
    <property type="entry name" value="Peptidase_M48_N"/>
    <property type="match status" value="1"/>
</dbReference>
<dbReference type="InterPro" id="IPR027057">
    <property type="entry name" value="CAXX_Prtase_1"/>
</dbReference>
<feature type="binding site" evidence="9">
    <location>
        <position position="628"/>
    </location>
    <ligand>
        <name>Zn(2+)</name>
        <dbReference type="ChEBI" id="CHEBI:29105"/>
        <note>catalytic</note>
    </ligand>
</feature>